<dbReference type="EMBL" id="JABCSC020000001">
    <property type="protein sequence ID" value="NSL53399.1"/>
    <property type="molecule type" value="Genomic_DNA"/>
</dbReference>
<dbReference type="Pfam" id="PF01145">
    <property type="entry name" value="Band_7"/>
    <property type="match status" value="1"/>
</dbReference>
<comment type="subcellular location">
    <subcellularLocation>
        <location evidence="1">Membrane</location>
        <topology evidence="1">Single-pass membrane protein</topology>
    </subcellularLocation>
</comment>
<dbReference type="PANTHER" id="PTHR43327">
    <property type="entry name" value="STOMATIN-LIKE PROTEIN 2, MITOCHONDRIAL"/>
    <property type="match status" value="1"/>
</dbReference>
<evidence type="ECO:0000313" key="3">
    <source>
        <dbReference type="EMBL" id="NSL53399.1"/>
    </source>
</evidence>
<reference evidence="3 4" key="1">
    <citation type="submission" date="2020-06" db="EMBL/GenBank/DDBJ databases">
        <title>Draft genome of Uliginosibacterium sp. IMCC34675.</title>
        <authorList>
            <person name="Song J."/>
        </authorList>
    </citation>
    <scope>NUCLEOTIDE SEQUENCE [LARGE SCALE GENOMIC DNA]</scope>
    <source>
        <strain evidence="3 4">IMCC34675</strain>
    </source>
</reference>
<comment type="caution">
    <text evidence="3">The sequence shown here is derived from an EMBL/GenBank/DDBJ whole genome shotgun (WGS) entry which is preliminary data.</text>
</comment>
<organism evidence="3 4">
    <name type="scientific">Uliginosibacterium aquaticum</name>
    <dbReference type="NCBI Taxonomy" id="2731212"/>
    <lineage>
        <taxon>Bacteria</taxon>
        <taxon>Pseudomonadati</taxon>
        <taxon>Pseudomonadota</taxon>
        <taxon>Betaproteobacteria</taxon>
        <taxon>Rhodocyclales</taxon>
        <taxon>Zoogloeaceae</taxon>
        <taxon>Uliginosibacterium</taxon>
    </lineage>
</organism>
<evidence type="ECO:0000256" key="1">
    <source>
        <dbReference type="ARBA" id="ARBA00004167"/>
    </source>
</evidence>
<evidence type="ECO:0000259" key="2">
    <source>
        <dbReference type="Pfam" id="PF01145"/>
    </source>
</evidence>
<dbReference type="Gene3D" id="3.30.479.30">
    <property type="entry name" value="Band 7 domain"/>
    <property type="match status" value="1"/>
</dbReference>
<accession>A0ABX2IAR9</accession>
<protein>
    <recommendedName>
        <fullName evidence="2">Band 7 domain-containing protein</fullName>
    </recommendedName>
</protein>
<dbReference type="Proteomes" id="UP000778523">
    <property type="component" value="Unassembled WGS sequence"/>
</dbReference>
<dbReference type="InterPro" id="IPR001107">
    <property type="entry name" value="Band_7"/>
</dbReference>
<feature type="domain" description="Band 7" evidence="2">
    <location>
        <begin position="24"/>
        <end position="218"/>
    </location>
</feature>
<name>A0ABX2IAR9_9RHOO</name>
<keyword evidence="4" id="KW-1185">Reference proteome</keyword>
<dbReference type="RefSeq" id="WP_170019406.1">
    <property type="nucleotide sequence ID" value="NZ_JABCSC020000001.1"/>
</dbReference>
<dbReference type="InterPro" id="IPR050710">
    <property type="entry name" value="Band7/mec-2_domain"/>
</dbReference>
<evidence type="ECO:0000313" key="4">
    <source>
        <dbReference type="Proteomes" id="UP000778523"/>
    </source>
</evidence>
<sequence>MSRLGSFFFLILILFFAFSGVFGTIGTGNVGIRTTLGVISPDEIGPGIYMKWPFISKVQEFTAKEIAIDVQDLTPKARDNLSLRDMDITIYYHVAPGGITELQAKYANQSARDEESGVWFPAHGLVSRLVRNAAYEEVSRVDSLILHTKRDEIAAAMHKNVQAQLEANDPKVFSVSRVVIRSVMTDPSIEESIRAAVANQKRLEAMTIQTEIAKREAQIKITEAEGIAKAQAIISGSLTREYLQHEVNQALAKFAEKGSAHTVVIPANMSSTPLINIPSPK</sequence>
<dbReference type="InterPro" id="IPR036013">
    <property type="entry name" value="Band_7/SPFH_dom_sf"/>
</dbReference>
<dbReference type="PANTHER" id="PTHR43327:SF10">
    <property type="entry name" value="STOMATIN-LIKE PROTEIN 2, MITOCHONDRIAL"/>
    <property type="match status" value="1"/>
</dbReference>
<proteinExistence type="predicted"/>
<gene>
    <name evidence="3" type="ORF">HJ583_000025</name>
</gene>